<evidence type="ECO:0000256" key="4">
    <source>
        <dbReference type="ARBA" id="ARBA00022846"/>
    </source>
</evidence>
<protein>
    <recommendedName>
        <fullName evidence="13">RIB43A-like with coiled-coils protein 2</fullName>
    </recommendedName>
</protein>
<dbReference type="Proteomes" id="UP000789595">
    <property type="component" value="Unassembled WGS sequence"/>
</dbReference>
<dbReference type="OrthoDB" id="429119at2759"/>
<dbReference type="PANTHER" id="PTHR14517:SF6">
    <property type="entry name" value="RE41410P"/>
    <property type="match status" value="1"/>
</dbReference>
<evidence type="ECO:0000256" key="7">
    <source>
        <dbReference type="ARBA" id="ARBA00023212"/>
    </source>
</evidence>
<keyword evidence="6" id="KW-0969">Cilium</keyword>
<keyword evidence="8" id="KW-0966">Cell projection</keyword>
<keyword evidence="12" id="KW-1185">Reference proteome</keyword>
<evidence type="ECO:0000256" key="5">
    <source>
        <dbReference type="ARBA" id="ARBA00023054"/>
    </source>
</evidence>
<dbReference type="PANTHER" id="PTHR14517">
    <property type="entry name" value="RIB43A-RELATED"/>
    <property type="match status" value="1"/>
</dbReference>
<evidence type="ECO:0000256" key="1">
    <source>
        <dbReference type="ARBA" id="ARBA00004611"/>
    </source>
</evidence>
<keyword evidence="7" id="KW-0206">Cytoskeleton</keyword>
<comment type="caution">
    <text evidence="11">The sequence shown here is derived from an EMBL/GenBank/DDBJ whole genome shotgun (WGS) entry which is preliminary data.</text>
</comment>
<accession>A0A8J2SH22</accession>
<evidence type="ECO:0000256" key="9">
    <source>
        <dbReference type="ARBA" id="ARBA00046435"/>
    </source>
</evidence>
<sequence>MADAPAFPVHSLQVEALQREQNRIDARRARNAERAKRFNSGKRRNVSVETLARQIAHNDSRRDEERELDKRYAVMAERVSLIVEERRQADLEQRQSELQALKQDWDRRSTLPKNDLPKLASASELEPGKAAAQTFVGEDPSAPRRKLRQHAQMRTWSLEQMALKEAHKNDGKEEDRRFAAWERHVSQQRAQVEAAEKRAKAEVQLDLRAARDRQVADRKQREWDDAVLDAECNALEMERMRNDPMLNEAREYLADGRVRPDHYRGLTKAQVIGIYGENEAVEKYRKEVNESQFDEGAQFRAESDHVNVLVAAAEYHAQNEKLRERLDVQEHLQKMMIEERERKAAIAKDRFGAIEEGGVLSGFGKSYR</sequence>
<proteinExistence type="inferred from homology"/>
<dbReference type="Pfam" id="PF05914">
    <property type="entry name" value="RIB43A"/>
    <property type="match status" value="1"/>
</dbReference>
<organism evidence="11 12">
    <name type="scientific">Pelagomonas calceolata</name>
    <dbReference type="NCBI Taxonomy" id="35677"/>
    <lineage>
        <taxon>Eukaryota</taxon>
        <taxon>Sar</taxon>
        <taxon>Stramenopiles</taxon>
        <taxon>Ochrophyta</taxon>
        <taxon>Pelagophyceae</taxon>
        <taxon>Pelagomonadales</taxon>
        <taxon>Pelagomonadaceae</taxon>
        <taxon>Pelagomonas</taxon>
    </lineage>
</organism>
<evidence type="ECO:0008006" key="13">
    <source>
        <dbReference type="Google" id="ProtNLM"/>
    </source>
</evidence>
<keyword evidence="4" id="KW-0282">Flagellum</keyword>
<dbReference type="InterPro" id="IPR008805">
    <property type="entry name" value="RIB43A"/>
</dbReference>
<comment type="similarity">
    <text evidence="2">Belongs to the RIB43A family.</text>
</comment>
<keyword evidence="5" id="KW-0175">Coiled coil</keyword>
<keyword evidence="3" id="KW-0963">Cytoplasm</keyword>
<evidence type="ECO:0000256" key="6">
    <source>
        <dbReference type="ARBA" id="ARBA00023069"/>
    </source>
</evidence>
<feature type="region of interest" description="Disordered" evidence="10">
    <location>
        <begin position="103"/>
        <end position="151"/>
    </location>
</feature>
<evidence type="ECO:0000313" key="12">
    <source>
        <dbReference type="Proteomes" id="UP000789595"/>
    </source>
</evidence>
<comment type="subunit">
    <text evidence="9">Microtubule inner protein component of sperm flagellar doublet microtubules.</text>
</comment>
<dbReference type="AlphaFoldDB" id="A0A8J2SH22"/>
<reference evidence="11" key="1">
    <citation type="submission" date="2021-11" db="EMBL/GenBank/DDBJ databases">
        <authorList>
            <consortium name="Genoscope - CEA"/>
            <person name="William W."/>
        </authorList>
    </citation>
    <scope>NUCLEOTIDE SEQUENCE</scope>
</reference>
<evidence type="ECO:0000256" key="3">
    <source>
        <dbReference type="ARBA" id="ARBA00022490"/>
    </source>
</evidence>
<evidence type="ECO:0000256" key="8">
    <source>
        <dbReference type="ARBA" id="ARBA00023273"/>
    </source>
</evidence>
<evidence type="ECO:0000256" key="10">
    <source>
        <dbReference type="SAM" id="MobiDB-lite"/>
    </source>
</evidence>
<gene>
    <name evidence="11" type="ORF">PECAL_2P06380</name>
</gene>
<name>A0A8J2SH22_9STRA</name>
<evidence type="ECO:0000256" key="2">
    <source>
        <dbReference type="ARBA" id="ARBA00006875"/>
    </source>
</evidence>
<comment type="subcellular location">
    <subcellularLocation>
        <location evidence="1">Cytoplasm</location>
        <location evidence="1">Cytoskeleton</location>
        <location evidence="1">Flagellum axoneme</location>
    </subcellularLocation>
</comment>
<dbReference type="EMBL" id="CAKKNE010000002">
    <property type="protein sequence ID" value="CAH0367606.1"/>
    <property type="molecule type" value="Genomic_DNA"/>
</dbReference>
<evidence type="ECO:0000313" key="11">
    <source>
        <dbReference type="EMBL" id="CAH0367606.1"/>
    </source>
</evidence>